<keyword evidence="2" id="KW-1185">Reference proteome</keyword>
<proteinExistence type="predicted"/>
<dbReference type="AlphaFoldDB" id="A0A840PH17"/>
<comment type="caution">
    <text evidence="1">The sequence shown here is derived from an EMBL/GenBank/DDBJ whole genome shotgun (WGS) entry which is preliminary data.</text>
</comment>
<dbReference type="Gene3D" id="1.10.357.10">
    <property type="entry name" value="Tetracycline Repressor, domain 2"/>
    <property type="match status" value="1"/>
</dbReference>
<sequence>MTKGRQADSARRRERVLAALERAAAEGGEITVAGIARAACVDRTFIYRHPDLLALVRDLDPYLDPGPSPAMPAAPAPTVAGSCACACGCPAPHEFERLAAQVAGLQRQLIALRMTLESAEPGPAMLPHA</sequence>
<evidence type="ECO:0000313" key="1">
    <source>
        <dbReference type="EMBL" id="MBB5138126.1"/>
    </source>
</evidence>
<protein>
    <submittedName>
        <fullName evidence="1">Uncharacterized protein</fullName>
    </submittedName>
</protein>
<gene>
    <name evidence="1" type="ORF">HNP84_007879</name>
</gene>
<reference evidence="1 2" key="1">
    <citation type="submission" date="2020-08" db="EMBL/GenBank/DDBJ databases">
        <title>Genomic Encyclopedia of Type Strains, Phase IV (KMG-IV): sequencing the most valuable type-strain genomes for metagenomic binning, comparative biology and taxonomic classification.</title>
        <authorList>
            <person name="Goeker M."/>
        </authorList>
    </citation>
    <scope>NUCLEOTIDE SEQUENCE [LARGE SCALE GENOMIC DNA]</scope>
    <source>
        <strain evidence="1 2">DSM 45615</strain>
    </source>
</reference>
<evidence type="ECO:0000313" key="2">
    <source>
        <dbReference type="Proteomes" id="UP000578449"/>
    </source>
</evidence>
<dbReference type="Proteomes" id="UP000578449">
    <property type="component" value="Unassembled WGS sequence"/>
</dbReference>
<name>A0A840PH17_9ACTN</name>
<dbReference type="RefSeq" id="WP_185054996.1">
    <property type="nucleotide sequence ID" value="NZ_BAABIX010000030.1"/>
</dbReference>
<dbReference type="EMBL" id="JACHGN010000021">
    <property type="protein sequence ID" value="MBB5138126.1"/>
    <property type="molecule type" value="Genomic_DNA"/>
</dbReference>
<organism evidence="1 2">
    <name type="scientific">Thermocatellispora tengchongensis</name>
    <dbReference type="NCBI Taxonomy" id="1073253"/>
    <lineage>
        <taxon>Bacteria</taxon>
        <taxon>Bacillati</taxon>
        <taxon>Actinomycetota</taxon>
        <taxon>Actinomycetes</taxon>
        <taxon>Streptosporangiales</taxon>
        <taxon>Streptosporangiaceae</taxon>
        <taxon>Thermocatellispora</taxon>
    </lineage>
</organism>
<accession>A0A840PH17</accession>